<feature type="transmembrane region" description="Helical" evidence="5">
    <location>
        <begin position="91"/>
        <end position="117"/>
    </location>
</feature>
<evidence type="ECO:0000256" key="5">
    <source>
        <dbReference type="SAM" id="Phobius"/>
    </source>
</evidence>
<dbReference type="Gene3D" id="1.20.120.1630">
    <property type="match status" value="1"/>
</dbReference>
<dbReference type="InterPro" id="IPR007318">
    <property type="entry name" value="Phopholipid_MeTrfase"/>
</dbReference>
<dbReference type="GO" id="GO:0012505">
    <property type="term" value="C:endomembrane system"/>
    <property type="evidence" value="ECO:0007669"/>
    <property type="project" value="UniProtKB-SubCell"/>
</dbReference>
<feature type="transmembrane region" description="Helical" evidence="5">
    <location>
        <begin position="38"/>
        <end position="58"/>
    </location>
</feature>
<dbReference type="Pfam" id="PF04191">
    <property type="entry name" value="PEMT"/>
    <property type="match status" value="1"/>
</dbReference>
<protein>
    <submittedName>
        <fullName evidence="6">Phospholipid methyltransferase</fullName>
    </submittedName>
</protein>
<feature type="transmembrane region" description="Helical" evidence="5">
    <location>
        <begin position="6"/>
        <end position="26"/>
    </location>
</feature>
<evidence type="ECO:0000313" key="7">
    <source>
        <dbReference type="Proteomes" id="UP000323956"/>
    </source>
</evidence>
<comment type="subcellular location">
    <subcellularLocation>
        <location evidence="1">Endomembrane system</location>
        <topology evidence="1">Multi-pass membrane protein</topology>
    </subcellularLocation>
</comment>
<evidence type="ECO:0000256" key="1">
    <source>
        <dbReference type="ARBA" id="ARBA00004127"/>
    </source>
</evidence>
<evidence type="ECO:0000313" key="6">
    <source>
        <dbReference type="EMBL" id="SIP89936.1"/>
    </source>
</evidence>
<evidence type="ECO:0000256" key="3">
    <source>
        <dbReference type="ARBA" id="ARBA00022989"/>
    </source>
</evidence>
<organism evidence="6 7">
    <name type="scientific">Paracoccus thiocyanatus</name>
    <dbReference type="NCBI Taxonomy" id="34006"/>
    <lineage>
        <taxon>Bacteria</taxon>
        <taxon>Pseudomonadati</taxon>
        <taxon>Pseudomonadota</taxon>
        <taxon>Alphaproteobacteria</taxon>
        <taxon>Rhodobacterales</taxon>
        <taxon>Paracoccaceae</taxon>
        <taxon>Paracoccus</taxon>
    </lineage>
</organism>
<dbReference type="PANTHER" id="PTHR12714">
    <property type="entry name" value="PROTEIN-S ISOPRENYLCYSTEINE O-METHYLTRANSFERASE"/>
    <property type="match status" value="1"/>
</dbReference>
<name>A0A1N6ND27_9RHOB</name>
<gene>
    <name evidence="6" type="ORF">SAMN05421641_101259</name>
</gene>
<keyword evidence="6" id="KW-0489">Methyltransferase</keyword>
<proteinExistence type="predicted"/>
<dbReference type="AlphaFoldDB" id="A0A1N6ND27"/>
<reference evidence="6 7" key="1">
    <citation type="submission" date="2017-01" db="EMBL/GenBank/DDBJ databases">
        <authorList>
            <person name="Varghese N."/>
            <person name="Submissions S."/>
        </authorList>
    </citation>
    <scope>NUCLEOTIDE SEQUENCE [LARGE SCALE GENOMIC DNA]</scope>
    <source>
        <strain evidence="6 7">ATCC 700171</strain>
    </source>
</reference>
<keyword evidence="6" id="KW-0808">Transferase</keyword>
<dbReference type="EMBL" id="FTMK01000001">
    <property type="protein sequence ID" value="SIP89936.1"/>
    <property type="molecule type" value="Genomic_DNA"/>
</dbReference>
<sequence>MIARLAGLPPVWLGLFALAGAALGRLLPLELPPALRDLGLLLVAAALALMLWAAFTMWRARTTVIPGRLPAALVTQGPFRFSRNPIYLADLILLAGLMLALSAPAGLVAVPALALVLKRRFILREETVIAAAYGPAFDRYRKRVRRWI</sequence>
<dbReference type="OrthoDB" id="9811969at2"/>
<dbReference type="GO" id="GO:0032259">
    <property type="term" value="P:methylation"/>
    <property type="evidence" value="ECO:0007669"/>
    <property type="project" value="UniProtKB-KW"/>
</dbReference>
<evidence type="ECO:0000256" key="2">
    <source>
        <dbReference type="ARBA" id="ARBA00022692"/>
    </source>
</evidence>
<keyword evidence="3 5" id="KW-1133">Transmembrane helix</keyword>
<accession>A0A1N6ND27</accession>
<dbReference type="RefSeq" id="WP_149763689.1">
    <property type="nucleotide sequence ID" value="NZ_FTMK01000001.1"/>
</dbReference>
<dbReference type="PANTHER" id="PTHR12714:SF24">
    <property type="entry name" value="SLR1182 PROTEIN"/>
    <property type="match status" value="1"/>
</dbReference>
<dbReference type="GO" id="GO:0008168">
    <property type="term" value="F:methyltransferase activity"/>
    <property type="evidence" value="ECO:0007669"/>
    <property type="project" value="UniProtKB-KW"/>
</dbReference>
<evidence type="ECO:0000256" key="4">
    <source>
        <dbReference type="ARBA" id="ARBA00023136"/>
    </source>
</evidence>
<keyword evidence="4 5" id="KW-0472">Membrane</keyword>
<dbReference type="Proteomes" id="UP000323956">
    <property type="component" value="Unassembled WGS sequence"/>
</dbReference>
<keyword evidence="2 5" id="KW-0812">Transmembrane</keyword>